<keyword evidence="10" id="KW-1185">Reference proteome</keyword>
<feature type="transmembrane region" description="Helical" evidence="8">
    <location>
        <begin position="42"/>
        <end position="68"/>
    </location>
</feature>
<dbReference type="InterPro" id="IPR029020">
    <property type="entry name" value="Ammonium/urea_transptr"/>
</dbReference>
<feature type="site" description="Important for channel permeability" evidence="7">
    <location>
        <position position="296"/>
    </location>
</feature>
<dbReference type="PANTHER" id="PTHR10464">
    <property type="entry name" value="UREA TRANSPORTER"/>
    <property type="match status" value="1"/>
</dbReference>
<keyword evidence="3" id="KW-1003">Cell membrane</keyword>
<feature type="transmembrane region" description="Helical" evidence="8">
    <location>
        <begin position="267"/>
        <end position="288"/>
    </location>
</feature>
<evidence type="ECO:0000256" key="5">
    <source>
        <dbReference type="ARBA" id="ARBA00022989"/>
    </source>
</evidence>
<keyword evidence="6 8" id="KW-0472">Membrane</keyword>
<dbReference type="GO" id="GO:0005886">
    <property type="term" value="C:plasma membrane"/>
    <property type="evidence" value="ECO:0007669"/>
    <property type="project" value="UniProtKB-SubCell"/>
</dbReference>
<feature type="transmembrane region" description="Helical" evidence="8">
    <location>
        <begin position="242"/>
        <end position="260"/>
    </location>
</feature>
<dbReference type="PIRSF" id="PIRSF016502">
    <property type="entry name" value="Urea_transporter"/>
    <property type="match status" value="1"/>
</dbReference>
<dbReference type="Gene3D" id="1.10.3430.10">
    <property type="entry name" value="Ammonium transporter AmtB like domains"/>
    <property type="match status" value="1"/>
</dbReference>
<keyword evidence="5 8" id="KW-1133">Transmembrane helix</keyword>
<dbReference type="Proteomes" id="UP000265692">
    <property type="component" value="Unassembled WGS sequence"/>
</dbReference>
<evidence type="ECO:0000256" key="4">
    <source>
        <dbReference type="ARBA" id="ARBA00022692"/>
    </source>
</evidence>
<keyword evidence="4 8" id="KW-0812">Transmembrane</keyword>
<reference evidence="9 10" key="1">
    <citation type="submission" date="2018-08" db="EMBL/GenBank/DDBJ databases">
        <title>Lysinibacillus sp. YLB-03 draft genome sequence.</title>
        <authorList>
            <person name="Yu L."/>
        </authorList>
    </citation>
    <scope>NUCLEOTIDE SEQUENCE [LARGE SCALE GENOMIC DNA]</scope>
    <source>
        <strain evidence="9 10">YLB-03</strain>
    </source>
</reference>
<comment type="similarity">
    <text evidence="2">Belongs to the urea transporter family.</text>
</comment>
<feature type="transmembrane region" description="Helical" evidence="8">
    <location>
        <begin position="212"/>
        <end position="230"/>
    </location>
</feature>
<sequence length="316" mass="33959">MLMSAEKKDHLSEKGAASVFLASLRGISQVLFIENAVSGVVILIAIMVSSWSLGVIALLSSIIGTLIGKIGGAPATSINNGLYGYNSVLAGMAMTLFLTGSSKWIIALIAAAITAIFAATIVQFMKNVELPILTIPFILLTWFMLLVSYRLKAFHLSESLVPQSLAYWELEIAGKVNWVEGFFAGIGQIFFLDHPLSGAILFIAVFLGNWRWGIVAVIGNTIGLLLAYGLGGEHSLIFRGLYGYNTILSCMAVAVVFGTAANRFRFISGIVAACVSVLLTASVFTWILPYGLPVLTLPFVLTTWLFLGARKILTNL</sequence>
<comment type="subcellular location">
    <subcellularLocation>
        <location evidence="1">Cell membrane</location>
        <topology evidence="1">Multi-pass membrane protein</topology>
    </subcellularLocation>
</comment>
<proteinExistence type="inferred from homology"/>
<dbReference type="PANTHER" id="PTHR10464:SF4">
    <property type="entry name" value="UREA TRANSPORTER"/>
    <property type="match status" value="1"/>
</dbReference>
<feature type="transmembrane region" description="Helical" evidence="8">
    <location>
        <begin position="132"/>
        <end position="151"/>
    </location>
</feature>
<organism evidence="9 10">
    <name type="scientific">Ureibacillus yapensis</name>
    <dbReference type="NCBI Taxonomy" id="2304605"/>
    <lineage>
        <taxon>Bacteria</taxon>
        <taxon>Bacillati</taxon>
        <taxon>Bacillota</taxon>
        <taxon>Bacilli</taxon>
        <taxon>Bacillales</taxon>
        <taxon>Caryophanaceae</taxon>
        <taxon>Ureibacillus</taxon>
    </lineage>
</organism>
<evidence type="ECO:0000256" key="3">
    <source>
        <dbReference type="ARBA" id="ARBA00022475"/>
    </source>
</evidence>
<evidence type="ECO:0000256" key="6">
    <source>
        <dbReference type="ARBA" id="ARBA00023136"/>
    </source>
</evidence>
<protein>
    <submittedName>
        <fullName evidence="9">Urea transporter</fullName>
    </submittedName>
</protein>
<evidence type="ECO:0000256" key="2">
    <source>
        <dbReference type="ARBA" id="ARBA00005914"/>
    </source>
</evidence>
<evidence type="ECO:0000313" key="10">
    <source>
        <dbReference type="Proteomes" id="UP000265692"/>
    </source>
</evidence>
<feature type="transmembrane region" description="Helical" evidence="8">
    <location>
        <begin position="80"/>
        <end position="98"/>
    </location>
</feature>
<feature type="transmembrane region" description="Helical" evidence="8">
    <location>
        <begin position="104"/>
        <end position="125"/>
    </location>
</feature>
<evidence type="ECO:0000256" key="8">
    <source>
        <dbReference type="SAM" id="Phobius"/>
    </source>
</evidence>
<evidence type="ECO:0000256" key="7">
    <source>
        <dbReference type="PIRSR" id="PIRSR016502-1"/>
    </source>
</evidence>
<evidence type="ECO:0000313" key="9">
    <source>
        <dbReference type="EMBL" id="RHW36718.1"/>
    </source>
</evidence>
<name>A0A396S788_9BACL</name>
<dbReference type="Pfam" id="PF03253">
    <property type="entry name" value="UT"/>
    <property type="match status" value="1"/>
</dbReference>
<dbReference type="EMBL" id="QWEI01000004">
    <property type="protein sequence ID" value="RHW36718.1"/>
    <property type="molecule type" value="Genomic_DNA"/>
</dbReference>
<evidence type="ECO:0000256" key="1">
    <source>
        <dbReference type="ARBA" id="ARBA00004651"/>
    </source>
</evidence>
<dbReference type="InterPro" id="IPR004937">
    <property type="entry name" value="Urea_transporter"/>
</dbReference>
<feature type="transmembrane region" description="Helical" evidence="8">
    <location>
        <begin position="182"/>
        <end position="205"/>
    </location>
</feature>
<feature type="transmembrane region" description="Helical" evidence="8">
    <location>
        <begin position="294"/>
        <end position="313"/>
    </location>
</feature>
<gene>
    <name evidence="9" type="ORF">D1B33_09995</name>
</gene>
<dbReference type="GO" id="GO:0015204">
    <property type="term" value="F:urea transmembrane transporter activity"/>
    <property type="evidence" value="ECO:0007669"/>
    <property type="project" value="InterPro"/>
</dbReference>
<accession>A0A396S788</accession>
<dbReference type="AlphaFoldDB" id="A0A396S788"/>
<comment type="caution">
    <text evidence="9">The sequence shown here is derived from an EMBL/GenBank/DDBJ whole genome shotgun (WGS) entry which is preliminary data.</text>
</comment>